<accession>A0A2H9ZSP7</accession>
<name>A0A2H9ZSP7_9ASPA</name>
<keyword evidence="2" id="KW-1185">Reference proteome</keyword>
<evidence type="ECO:0000313" key="1">
    <source>
        <dbReference type="EMBL" id="PKA46313.1"/>
    </source>
</evidence>
<protein>
    <submittedName>
        <fullName evidence="1">Uncharacterized protein</fullName>
    </submittedName>
</protein>
<sequence length="154" mass="17361">MGRKKKALRDPPGPTLDTLRSFFKPALPFRFDEDRSFFYSAAVVQLKSLTSAFAVDEQSSTSNVEKIRVLQRILGYVVSIVSGLMELYPAKKNIEHVDFTLDTFLKDIQTEFTSKIKGSFSEVMIHWQQRAVVLIMEAGGVNWLVGKVCLLVSV</sequence>
<dbReference type="OrthoDB" id="26681at2759"/>
<gene>
    <name evidence="1" type="ORF">AXF42_Ash021335</name>
</gene>
<dbReference type="Proteomes" id="UP000236161">
    <property type="component" value="Unassembled WGS sequence"/>
</dbReference>
<reference evidence="1 2" key="1">
    <citation type="journal article" date="2017" name="Nature">
        <title>The Apostasia genome and the evolution of orchids.</title>
        <authorList>
            <person name="Zhang G.Q."/>
            <person name="Liu K.W."/>
            <person name="Li Z."/>
            <person name="Lohaus R."/>
            <person name="Hsiao Y.Y."/>
            <person name="Niu S.C."/>
            <person name="Wang J.Y."/>
            <person name="Lin Y.C."/>
            <person name="Xu Q."/>
            <person name="Chen L.J."/>
            <person name="Yoshida K."/>
            <person name="Fujiwara S."/>
            <person name="Wang Z.W."/>
            <person name="Zhang Y.Q."/>
            <person name="Mitsuda N."/>
            <person name="Wang M."/>
            <person name="Liu G.H."/>
            <person name="Pecoraro L."/>
            <person name="Huang H.X."/>
            <person name="Xiao X.J."/>
            <person name="Lin M."/>
            <person name="Wu X.Y."/>
            <person name="Wu W.L."/>
            <person name="Chen Y.Y."/>
            <person name="Chang S.B."/>
            <person name="Sakamoto S."/>
            <person name="Ohme-Takagi M."/>
            <person name="Yagi M."/>
            <person name="Zeng S.J."/>
            <person name="Shen C.Y."/>
            <person name="Yeh C.M."/>
            <person name="Luo Y.B."/>
            <person name="Tsai W.C."/>
            <person name="Van de Peer Y."/>
            <person name="Liu Z.J."/>
        </authorList>
    </citation>
    <scope>NUCLEOTIDE SEQUENCE [LARGE SCALE GENOMIC DNA]</scope>
    <source>
        <strain evidence="2">cv. Shenzhen</strain>
        <tissue evidence="1">Stem</tissue>
    </source>
</reference>
<proteinExistence type="predicted"/>
<dbReference type="STRING" id="1088818.A0A2H9ZSP7"/>
<dbReference type="EMBL" id="KZ454324">
    <property type="protein sequence ID" value="PKA46313.1"/>
    <property type="molecule type" value="Genomic_DNA"/>
</dbReference>
<dbReference type="AlphaFoldDB" id="A0A2H9ZSP7"/>
<evidence type="ECO:0000313" key="2">
    <source>
        <dbReference type="Proteomes" id="UP000236161"/>
    </source>
</evidence>
<organism evidence="1 2">
    <name type="scientific">Apostasia shenzhenica</name>
    <dbReference type="NCBI Taxonomy" id="1088818"/>
    <lineage>
        <taxon>Eukaryota</taxon>
        <taxon>Viridiplantae</taxon>
        <taxon>Streptophyta</taxon>
        <taxon>Embryophyta</taxon>
        <taxon>Tracheophyta</taxon>
        <taxon>Spermatophyta</taxon>
        <taxon>Magnoliopsida</taxon>
        <taxon>Liliopsida</taxon>
        <taxon>Asparagales</taxon>
        <taxon>Orchidaceae</taxon>
        <taxon>Apostasioideae</taxon>
        <taxon>Apostasia</taxon>
    </lineage>
</organism>